<keyword evidence="2" id="KW-1185">Reference proteome</keyword>
<organism evidence="1 2">
    <name type="scientific">Glycine soja</name>
    <name type="common">Wild soybean</name>
    <dbReference type="NCBI Taxonomy" id="3848"/>
    <lineage>
        <taxon>Eukaryota</taxon>
        <taxon>Viridiplantae</taxon>
        <taxon>Streptophyta</taxon>
        <taxon>Embryophyta</taxon>
        <taxon>Tracheophyta</taxon>
        <taxon>Spermatophyta</taxon>
        <taxon>Magnoliopsida</taxon>
        <taxon>eudicotyledons</taxon>
        <taxon>Gunneridae</taxon>
        <taxon>Pentapetalae</taxon>
        <taxon>rosids</taxon>
        <taxon>fabids</taxon>
        <taxon>Fabales</taxon>
        <taxon>Fabaceae</taxon>
        <taxon>Papilionoideae</taxon>
        <taxon>50 kb inversion clade</taxon>
        <taxon>NPAAA clade</taxon>
        <taxon>indigoferoid/millettioid clade</taxon>
        <taxon>Phaseoleae</taxon>
        <taxon>Glycine</taxon>
        <taxon>Glycine subgen. Soja</taxon>
    </lineage>
</organism>
<evidence type="ECO:0000313" key="1">
    <source>
        <dbReference type="EMBL" id="RZB69417.1"/>
    </source>
</evidence>
<dbReference type="EMBL" id="QZWG01000014">
    <property type="protein sequence ID" value="RZB69417.1"/>
    <property type="molecule type" value="Genomic_DNA"/>
</dbReference>
<evidence type="ECO:0000313" key="2">
    <source>
        <dbReference type="Proteomes" id="UP000289340"/>
    </source>
</evidence>
<sequence length="110" mass="12392">MQQISKQLGDIVKPMGLEQIPKGSKGGTSSWFIRVAAIRTHLGVQLKPVNKPVYKKPYLERIDKIVFLPRGYKILYIATFSGEDGKSTMEHVSGFTLQCGEASQNDYYRL</sequence>
<dbReference type="AlphaFoldDB" id="A0A445H758"/>
<gene>
    <name evidence="1" type="ORF">D0Y65_038966</name>
</gene>
<proteinExistence type="predicted"/>
<protein>
    <submittedName>
        <fullName evidence="1">Uncharacterized protein</fullName>
    </submittedName>
</protein>
<reference evidence="1 2" key="1">
    <citation type="submission" date="2018-09" db="EMBL/GenBank/DDBJ databases">
        <title>A high-quality reference genome of wild soybean provides a powerful tool to mine soybean genomes.</title>
        <authorList>
            <person name="Xie M."/>
            <person name="Chung C.Y.L."/>
            <person name="Li M.-W."/>
            <person name="Wong F.-L."/>
            <person name="Chan T.-F."/>
            <person name="Lam H.-M."/>
        </authorList>
    </citation>
    <scope>NUCLEOTIDE SEQUENCE [LARGE SCALE GENOMIC DNA]</scope>
    <source>
        <strain evidence="2">cv. W05</strain>
        <tissue evidence="1">Hypocotyl of etiolated seedlings</tissue>
    </source>
</reference>
<accession>A0A445H758</accession>
<dbReference type="Proteomes" id="UP000289340">
    <property type="component" value="Chromosome 14"/>
</dbReference>
<name>A0A445H758_GLYSO</name>
<comment type="caution">
    <text evidence="1">The sequence shown here is derived from an EMBL/GenBank/DDBJ whole genome shotgun (WGS) entry which is preliminary data.</text>
</comment>